<dbReference type="InterPro" id="IPR036388">
    <property type="entry name" value="WH-like_DNA-bd_sf"/>
</dbReference>
<dbReference type="SUPFAM" id="SSF46785">
    <property type="entry name" value="Winged helix' DNA-binding domain"/>
    <property type="match status" value="1"/>
</dbReference>
<organism evidence="7 8">
    <name type="scientific">Streptomyces smyrnaeus</name>
    <dbReference type="NCBI Taxonomy" id="1387713"/>
    <lineage>
        <taxon>Bacteria</taxon>
        <taxon>Bacillati</taxon>
        <taxon>Actinomycetota</taxon>
        <taxon>Actinomycetes</taxon>
        <taxon>Kitasatosporales</taxon>
        <taxon>Streptomycetaceae</taxon>
        <taxon>Streptomyces</taxon>
    </lineage>
</organism>
<dbReference type="InterPro" id="IPR036390">
    <property type="entry name" value="WH_DNA-bd_sf"/>
</dbReference>
<feature type="region of interest" description="Disordered" evidence="5">
    <location>
        <begin position="335"/>
        <end position="358"/>
    </location>
</feature>
<keyword evidence="2" id="KW-0805">Transcription regulation</keyword>
<evidence type="ECO:0000256" key="3">
    <source>
        <dbReference type="ARBA" id="ARBA00023125"/>
    </source>
</evidence>
<keyword evidence="8" id="KW-1185">Reference proteome</keyword>
<feature type="compositionally biased region" description="Low complexity" evidence="5">
    <location>
        <begin position="342"/>
        <end position="358"/>
    </location>
</feature>
<keyword evidence="3" id="KW-0238">DNA-binding</keyword>
<dbReference type="PANTHER" id="PTHR30346">
    <property type="entry name" value="TRANSCRIPTIONAL DUAL REGULATOR HCAR-RELATED"/>
    <property type="match status" value="1"/>
</dbReference>
<evidence type="ECO:0000313" key="8">
    <source>
        <dbReference type="Proteomes" id="UP000721954"/>
    </source>
</evidence>
<gene>
    <name evidence="7" type="ORF">JW613_30455</name>
</gene>
<sequence length="358" mass="39543">MDQLRTLLAVYEEGTALGAARRLGREQSSIQKQLDTMNRKLGDHCGEPLLRKRGRGERVHFTRTGEELARLAQGTLDGWREGLDTARRRRGRSLRVGSTRYTLGYLLNAVEQVNDRFTREGVELTMAHVRSGTLLQKLRSHELDLVCGSILVSASAGAAETTAVAEQDARFAGYEVMEWRRGGFCLATNQPDGDLVQGSRSDGRGVGVRSLPRLPLVVSTDGLIPDVLRGWFGPEYRRRMRIAAEIDSAHYGFELLSSRVLYGSMLVTQGIGEAIAEGRLPEAQGLRTLPLVDDVGTSQRVLVGAFRRSEPENRDPDHPVSLLWEELARRHARIRAEERASARNAPENAPEPAVASAS</sequence>
<accession>A0ABS3Y4I6</accession>
<comment type="similarity">
    <text evidence="1">Belongs to the LysR transcriptional regulatory family.</text>
</comment>
<evidence type="ECO:0000256" key="1">
    <source>
        <dbReference type="ARBA" id="ARBA00009437"/>
    </source>
</evidence>
<name>A0ABS3Y4I6_9ACTN</name>
<feature type="domain" description="HTH lysR-type" evidence="6">
    <location>
        <begin position="1"/>
        <end position="62"/>
    </location>
</feature>
<dbReference type="EMBL" id="JAFFZM010000025">
    <property type="protein sequence ID" value="MBO8202574.1"/>
    <property type="molecule type" value="Genomic_DNA"/>
</dbReference>
<evidence type="ECO:0000259" key="6">
    <source>
        <dbReference type="PROSITE" id="PS50931"/>
    </source>
</evidence>
<keyword evidence="4" id="KW-0804">Transcription</keyword>
<evidence type="ECO:0000256" key="2">
    <source>
        <dbReference type="ARBA" id="ARBA00023015"/>
    </source>
</evidence>
<comment type="caution">
    <text evidence="7">The sequence shown here is derived from an EMBL/GenBank/DDBJ whole genome shotgun (WGS) entry which is preliminary data.</text>
</comment>
<dbReference type="PROSITE" id="PS50931">
    <property type="entry name" value="HTH_LYSR"/>
    <property type="match status" value="1"/>
</dbReference>
<dbReference type="InterPro" id="IPR000847">
    <property type="entry name" value="LysR_HTH_N"/>
</dbReference>
<evidence type="ECO:0000256" key="5">
    <source>
        <dbReference type="SAM" id="MobiDB-lite"/>
    </source>
</evidence>
<dbReference type="Pfam" id="PF00126">
    <property type="entry name" value="HTH_1"/>
    <property type="match status" value="1"/>
</dbReference>
<evidence type="ECO:0000256" key="4">
    <source>
        <dbReference type="ARBA" id="ARBA00023163"/>
    </source>
</evidence>
<dbReference type="Gene3D" id="1.10.10.10">
    <property type="entry name" value="Winged helix-like DNA-binding domain superfamily/Winged helix DNA-binding domain"/>
    <property type="match status" value="1"/>
</dbReference>
<evidence type="ECO:0000313" key="7">
    <source>
        <dbReference type="EMBL" id="MBO8202574.1"/>
    </source>
</evidence>
<dbReference type="PANTHER" id="PTHR30346:SF9">
    <property type="entry name" value="LYSR FAMILY TRANSCRIPTIONAL REGULATOR"/>
    <property type="match status" value="1"/>
</dbReference>
<dbReference type="Proteomes" id="UP000721954">
    <property type="component" value="Unassembled WGS sequence"/>
</dbReference>
<proteinExistence type="inferred from homology"/>
<protein>
    <submittedName>
        <fullName evidence="7">LysR family transcriptional regulator</fullName>
    </submittedName>
</protein>
<reference evidence="7 8" key="1">
    <citation type="submission" date="2021-02" db="EMBL/GenBank/DDBJ databases">
        <title>Streptomyces spirodelae sp. nov., isolated from duckweed.</title>
        <authorList>
            <person name="Saimee Y."/>
            <person name="Duangmal K."/>
        </authorList>
    </citation>
    <scope>NUCLEOTIDE SEQUENCE [LARGE SCALE GENOMIC DNA]</scope>
    <source>
        <strain evidence="7 8">DSM 42105</strain>
    </source>
</reference>